<sequence length="537" mass="59563">MGALNSRQQSASPSHTNNNNTIRDSVRESIQSDNHEPHNDDNIFDRNRHNHSQADTVDTASTEDWDKVVERFKSQVLDESYIVYPIRGSTIEAADQYPTSAQNLSLDREYLMPGTHKHLGGAYDPTDGCIYGVPANSRSVMCIYPTTTTGNSNKEEEYLLKNIPLPKEIQDVRMKWLRGIFAHGYLWAIPSWAPKVLCVDVDAYWGRREASVNGIVQLLDLPAEHPRDQIWQWHGAGLNHEATAIYCIPSNAYKVLKVDLTTKTTSLIDVEINKEKYPDLDLNTTTNKWYGGIVGADNAVYGIPYRAGAVLRIDCKTDTAKVVGPNYGCGLYNWHGGVCVNGKIYAHPSHAETVLQIDTNAIDGGTNEPAISELTIHRASYDTDDRKNYKWLGGSVGVDGKTIFCPACDTSAVLHIDTETDHCRTFGFAGKMKNKWQGGVLSKTRDGCIYCIPASGTQILRIPTHPDTGAPNNEVVQLIGDLPVHKDKWQGGYEGKDGCLYFVPENGYRVLKVTPPAKPPKIVNGKLPDNDVEIEFM</sequence>
<gene>
    <name evidence="2" type="ORF">SEMRO_926_G221000.1</name>
</gene>
<comment type="caution">
    <text evidence="2">The sequence shown here is derived from an EMBL/GenBank/DDBJ whole genome shotgun (WGS) entry which is preliminary data.</text>
</comment>
<feature type="compositionally biased region" description="Basic and acidic residues" evidence="1">
    <location>
        <begin position="33"/>
        <end position="47"/>
    </location>
</feature>
<accession>A0A9N8EBI3</accession>
<feature type="compositionally biased region" description="Polar residues" evidence="1">
    <location>
        <begin position="1"/>
        <end position="32"/>
    </location>
</feature>
<dbReference type="Proteomes" id="UP001153069">
    <property type="component" value="Unassembled WGS sequence"/>
</dbReference>
<name>A0A9N8EBI3_9STRA</name>
<evidence type="ECO:0000313" key="3">
    <source>
        <dbReference type="Proteomes" id="UP001153069"/>
    </source>
</evidence>
<dbReference type="SUPFAM" id="SSF101898">
    <property type="entry name" value="NHL repeat"/>
    <property type="match status" value="1"/>
</dbReference>
<keyword evidence="3" id="KW-1185">Reference proteome</keyword>
<proteinExistence type="predicted"/>
<dbReference type="EMBL" id="CAICTM010000924">
    <property type="protein sequence ID" value="CAB9518347.1"/>
    <property type="molecule type" value="Genomic_DNA"/>
</dbReference>
<evidence type="ECO:0000256" key="1">
    <source>
        <dbReference type="SAM" id="MobiDB-lite"/>
    </source>
</evidence>
<organism evidence="2 3">
    <name type="scientific">Seminavis robusta</name>
    <dbReference type="NCBI Taxonomy" id="568900"/>
    <lineage>
        <taxon>Eukaryota</taxon>
        <taxon>Sar</taxon>
        <taxon>Stramenopiles</taxon>
        <taxon>Ochrophyta</taxon>
        <taxon>Bacillariophyta</taxon>
        <taxon>Bacillariophyceae</taxon>
        <taxon>Bacillariophycidae</taxon>
        <taxon>Naviculales</taxon>
        <taxon>Naviculaceae</taxon>
        <taxon>Seminavis</taxon>
    </lineage>
</organism>
<dbReference type="AlphaFoldDB" id="A0A9N8EBI3"/>
<reference evidence="2" key="1">
    <citation type="submission" date="2020-06" db="EMBL/GenBank/DDBJ databases">
        <authorList>
            <consortium name="Plant Systems Biology data submission"/>
        </authorList>
    </citation>
    <scope>NUCLEOTIDE SEQUENCE</scope>
    <source>
        <strain evidence="2">D6</strain>
    </source>
</reference>
<dbReference type="OrthoDB" id="10260017at2759"/>
<protein>
    <submittedName>
        <fullName evidence="2">Uncharacterized protein</fullName>
    </submittedName>
</protein>
<evidence type="ECO:0000313" key="2">
    <source>
        <dbReference type="EMBL" id="CAB9518347.1"/>
    </source>
</evidence>
<feature type="region of interest" description="Disordered" evidence="1">
    <location>
        <begin position="1"/>
        <end position="61"/>
    </location>
</feature>